<accession>A0A437A0A9</accession>
<comment type="caution">
    <text evidence="1">The sequence shown here is derived from an EMBL/GenBank/DDBJ whole genome shotgun (WGS) entry which is preliminary data.</text>
</comment>
<evidence type="ECO:0000313" key="2">
    <source>
        <dbReference type="Proteomes" id="UP000283090"/>
    </source>
</evidence>
<dbReference type="STRING" id="97331.A0A437A0A9"/>
<dbReference type="PANTHER" id="PTHR42085:SF1">
    <property type="entry name" value="F-BOX DOMAIN-CONTAINING PROTEIN"/>
    <property type="match status" value="1"/>
</dbReference>
<dbReference type="GeneID" id="93588718"/>
<dbReference type="EMBL" id="SAEB01000007">
    <property type="protein sequence ID" value="RVD84674.1"/>
    <property type="molecule type" value="Genomic_DNA"/>
</dbReference>
<protein>
    <recommendedName>
        <fullName evidence="3">F-box domain-containing protein</fullName>
    </recommendedName>
</protein>
<dbReference type="RefSeq" id="XP_067490218.1">
    <property type="nucleotide sequence ID" value="XM_067635827.1"/>
</dbReference>
<dbReference type="InterPro" id="IPR038883">
    <property type="entry name" value="AN11006-like"/>
</dbReference>
<organism evidence="1 2">
    <name type="scientific">Arthrobotrys flagrans</name>
    <name type="common">Nematode-trapping fungus</name>
    <name type="synonym">Trichothecium flagrans</name>
    <dbReference type="NCBI Taxonomy" id="97331"/>
    <lineage>
        <taxon>Eukaryota</taxon>
        <taxon>Fungi</taxon>
        <taxon>Dikarya</taxon>
        <taxon>Ascomycota</taxon>
        <taxon>Pezizomycotina</taxon>
        <taxon>Orbiliomycetes</taxon>
        <taxon>Orbiliales</taxon>
        <taxon>Orbiliaceae</taxon>
        <taxon>Arthrobotrys</taxon>
    </lineage>
</organism>
<dbReference type="OrthoDB" id="4590851at2759"/>
<reference evidence="1 2" key="1">
    <citation type="submission" date="2019-01" db="EMBL/GenBank/DDBJ databases">
        <title>Intercellular communication is required for trap formation in the nematode-trapping fungus Duddingtonia flagrans.</title>
        <authorList>
            <person name="Youssar L."/>
            <person name="Wernet V."/>
            <person name="Hensel N."/>
            <person name="Hildebrandt H.-G."/>
            <person name="Fischer R."/>
        </authorList>
    </citation>
    <scope>NUCLEOTIDE SEQUENCE [LARGE SCALE GENOMIC DNA]</scope>
    <source>
        <strain evidence="1 2">CBS H-5679</strain>
    </source>
</reference>
<keyword evidence="2" id="KW-1185">Reference proteome</keyword>
<dbReference type="VEuPathDB" id="FungiDB:DFL_006407"/>
<evidence type="ECO:0008006" key="3">
    <source>
        <dbReference type="Google" id="ProtNLM"/>
    </source>
</evidence>
<sequence length="345" mass="40150">MHHPPTFLSLPPELRLKIYSYLLTSYTPPSPNHLNTRASLRPKYPRFAIPYTSILRVNKQVHNEASRVLYGDNEFAVWISIMGEWVSSTQIENGEKGRVVVGYSSPWDSHGLRVCFEKDFNEKYSYRQSSEMMSLKYYPNGYFDPSIPELKNPNQWIHPLPERYARCIRKLRIEIFEERITPSWDIAYVPIKKLMSPYNPQFLLLPIFNRLFKILGDDRQNIEVEAILYAALSSDPNLFSGGRWDEQDGFEEAVKIQTTYEEYKGLIRTIWPLTRGGWKWRIRMPEILVGMFGDEMVGRVMEECDEIGRGEMGEKEVGVGGECMWVMVGGRRVVVLRTVRCKCGK</sequence>
<dbReference type="PANTHER" id="PTHR42085">
    <property type="entry name" value="F-BOX DOMAIN-CONTAINING PROTEIN"/>
    <property type="match status" value="1"/>
</dbReference>
<dbReference type="AlphaFoldDB" id="A0A437A0A9"/>
<dbReference type="Proteomes" id="UP000283090">
    <property type="component" value="Unassembled WGS sequence"/>
</dbReference>
<evidence type="ECO:0000313" key="1">
    <source>
        <dbReference type="EMBL" id="RVD84674.1"/>
    </source>
</evidence>
<gene>
    <name evidence="1" type="ORF">DFL_006407</name>
</gene>
<name>A0A437A0A9_ARTFL</name>
<proteinExistence type="predicted"/>